<keyword evidence="1" id="KW-0732">Signal</keyword>
<dbReference type="EMBL" id="JACHHT010000003">
    <property type="protein sequence ID" value="MBB6523407.1"/>
    <property type="molecule type" value="Genomic_DNA"/>
</dbReference>
<evidence type="ECO:0000256" key="1">
    <source>
        <dbReference type="SAM" id="SignalP"/>
    </source>
</evidence>
<protein>
    <recommendedName>
        <fullName evidence="4">DUF3313 domain-containing protein</fullName>
    </recommendedName>
</protein>
<dbReference type="InterPro" id="IPR021747">
    <property type="entry name" value="DUF3313"/>
</dbReference>
<organism evidence="2 3">
    <name type="scientific">Pseudoteredinibacter isoporae</name>
    <dbReference type="NCBI Taxonomy" id="570281"/>
    <lineage>
        <taxon>Bacteria</taxon>
        <taxon>Pseudomonadati</taxon>
        <taxon>Pseudomonadota</taxon>
        <taxon>Gammaproteobacteria</taxon>
        <taxon>Cellvibrionales</taxon>
        <taxon>Cellvibrionaceae</taxon>
        <taxon>Pseudoteredinibacter</taxon>
    </lineage>
</organism>
<feature type="signal peptide" evidence="1">
    <location>
        <begin position="1"/>
        <end position="22"/>
    </location>
</feature>
<dbReference type="RefSeq" id="WP_166847919.1">
    <property type="nucleotide sequence ID" value="NZ_JAAONY010000003.1"/>
</dbReference>
<name>A0A7X0JW97_9GAMM</name>
<accession>A0A7X0JW97</accession>
<sequence length="234" mass="26387">MKSIQSLCIGLCLFALGSPGFANDGDTEKAEPKPEMSLIVDQSRLQIHRSKALEAAPRASSAFEQIQLHPVSVKFRRNWRRDYNLDRNSLANHISKQEEDELRQKASKLFDEEFSKLVSEHSRLALSKDANSKTLIIKPRIVDLVINAPDLKNADASRHLRVYSAGKATLLLDVIDGSNGELLGTIRSKREATEYHQLRRASSVFNRSEAKRIIRRWAKNLDRNLTTLLDGTAV</sequence>
<dbReference type="Pfam" id="PF11769">
    <property type="entry name" value="DUF3313"/>
    <property type="match status" value="1"/>
</dbReference>
<reference evidence="2 3" key="1">
    <citation type="submission" date="2020-08" db="EMBL/GenBank/DDBJ databases">
        <title>Genomic Encyclopedia of Type Strains, Phase IV (KMG-IV): sequencing the most valuable type-strain genomes for metagenomic binning, comparative biology and taxonomic classification.</title>
        <authorList>
            <person name="Goeker M."/>
        </authorList>
    </citation>
    <scope>NUCLEOTIDE SEQUENCE [LARGE SCALE GENOMIC DNA]</scope>
    <source>
        <strain evidence="2 3">DSM 22368</strain>
    </source>
</reference>
<evidence type="ECO:0008006" key="4">
    <source>
        <dbReference type="Google" id="ProtNLM"/>
    </source>
</evidence>
<dbReference type="AlphaFoldDB" id="A0A7X0JW97"/>
<evidence type="ECO:0000313" key="2">
    <source>
        <dbReference type="EMBL" id="MBB6523407.1"/>
    </source>
</evidence>
<dbReference type="Proteomes" id="UP000528457">
    <property type="component" value="Unassembled WGS sequence"/>
</dbReference>
<proteinExistence type="predicted"/>
<feature type="chain" id="PRO_5030938241" description="DUF3313 domain-containing protein" evidence="1">
    <location>
        <begin position="23"/>
        <end position="234"/>
    </location>
</feature>
<gene>
    <name evidence="2" type="ORF">HNR48_003709</name>
</gene>
<keyword evidence="3" id="KW-1185">Reference proteome</keyword>
<dbReference type="InParanoid" id="A0A7X0JW97"/>
<comment type="caution">
    <text evidence="2">The sequence shown here is derived from an EMBL/GenBank/DDBJ whole genome shotgun (WGS) entry which is preliminary data.</text>
</comment>
<evidence type="ECO:0000313" key="3">
    <source>
        <dbReference type="Proteomes" id="UP000528457"/>
    </source>
</evidence>